<dbReference type="Proteomes" id="UP000248557">
    <property type="component" value="Unassembled WGS sequence"/>
</dbReference>
<comment type="caution">
    <text evidence="1">The sequence shown here is derived from an EMBL/GenBank/DDBJ whole genome shotgun (WGS) entry which is preliminary data.</text>
</comment>
<evidence type="ECO:0000313" key="2">
    <source>
        <dbReference type="Proteomes" id="UP000248557"/>
    </source>
</evidence>
<name>A0A328Q8Y3_9EURY</name>
<dbReference type="AlphaFoldDB" id="A0A328Q8Y3"/>
<accession>A0A328Q8Y3</accession>
<sequence length="78" mass="9144">MDLKNEIIDITRQHMILIQRENSLNEIIEKLLYSDDEFSPEVTFGLTCSYGEDSYYLEIGIEYNDADCMSDEIIQKNN</sequence>
<gene>
    <name evidence="1" type="ORF">CA615_03575</name>
</gene>
<organism evidence="1 2">
    <name type="scientific">Methanosphaera stadtmanae</name>
    <dbReference type="NCBI Taxonomy" id="2317"/>
    <lineage>
        <taxon>Archaea</taxon>
        <taxon>Methanobacteriati</taxon>
        <taxon>Methanobacteriota</taxon>
        <taxon>Methanomada group</taxon>
        <taxon>Methanobacteria</taxon>
        <taxon>Methanobacteriales</taxon>
        <taxon>Methanobacteriaceae</taxon>
        <taxon>Methanosphaera</taxon>
    </lineage>
</organism>
<proteinExistence type="predicted"/>
<dbReference type="EMBL" id="NGJK01000034">
    <property type="protein sequence ID" value="RAP03190.1"/>
    <property type="molecule type" value="Genomic_DNA"/>
</dbReference>
<evidence type="ECO:0000313" key="1">
    <source>
        <dbReference type="EMBL" id="RAP03190.1"/>
    </source>
</evidence>
<protein>
    <submittedName>
        <fullName evidence="1">Uncharacterized protein</fullName>
    </submittedName>
</protein>
<reference evidence="1 2" key="1">
    <citation type="submission" date="2017-05" db="EMBL/GenBank/DDBJ databases">
        <title>Host range expansion of the Methanosphaera genus to humans and monogastric animals involves recent and extensive reduction in genome content.</title>
        <authorList>
            <person name="Hoedt E.C."/>
            <person name="Volmer J.G."/>
            <person name="Parks D.H."/>
            <person name="Rosewarne C.P."/>
            <person name="Denman S.E."/>
            <person name="Mcsweeney C.S."/>
            <person name="O Cuiv P."/>
            <person name="Hugenholtz P."/>
            <person name="Tyson G.W."/>
            <person name="Morrison M."/>
        </authorList>
    </citation>
    <scope>NUCLEOTIDE SEQUENCE [LARGE SCALE GENOMIC DNA]</scope>
    <source>
        <strain evidence="1 2">PA5</strain>
    </source>
</reference>
<dbReference type="RefSeq" id="WP_112149479.1">
    <property type="nucleotide sequence ID" value="NZ_NGJK01000034.1"/>
</dbReference>